<feature type="domain" description="J" evidence="2">
    <location>
        <begin position="39"/>
        <end position="104"/>
    </location>
</feature>
<name>A0A4Y2DVZ0_ARAVE</name>
<evidence type="ECO:0000313" key="4">
    <source>
        <dbReference type="Proteomes" id="UP000499080"/>
    </source>
</evidence>
<proteinExistence type="predicted"/>
<sequence>MQCRGILFPSARISEICYHSFNISCVTSKQCRKYSCSRNPYEVLGLEKTCSTRDVKKAYIKLCKELHPDAKPGDASQHKKFVELNNAYTTLVNSDSRKQLDQKSDGGGPHEVYQGVYKNAQGPFDQGRWQKEEAWYEREDYKQYYRQQSSKPLKHLGNKLIVVGCFVLVVIGSIMYFGAYSFATRYKLSKVDEKSRRISENYQDTRKNALDGGREEQVEKLKRRWNL</sequence>
<dbReference type="Pfam" id="PF00226">
    <property type="entry name" value="DnaJ"/>
    <property type="match status" value="1"/>
</dbReference>
<dbReference type="Proteomes" id="UP000499080">
    <property type="component" value="Unassembled WGS sequence"/>
</dbReference>
<reference evidence="3 4" key="1">
    <citation type="journal article" date="2019" name="Sci. Rep.">
        <title>Orb-weaving spider Araneus ventricosus genome elucidates the spidroin gene catalogue.</title>
        <authorList>
            <person name="Kono N."/>
            <person name="Nakamura H."/>
            <person name="Ohtoshi R."/>
            <person name="Moran D.A.P."/>
            <person name="Shinohara A."/>
            <person name="Yoshida Y."/>
            <person name="Fujiwara M."/>
            <person name="Mori M."/>
            <person name="Tomita M."/>
            <person name="Arakawa K."/>
        </authorList>
    </citation>
    <scope>NUCLEOTIDE SEQUENCE [LARGE SCALE GENOMIC DNA]</scope>
</reference>
<accession>A0A4Y2DVZ0</accession>
<dbReference type="SUPFAM" id="SSF46565">
    <property type="entry name" value="Chaperone J-domain"/>
    <property type="match status" value="1"/>
</dbReference>
<feature type="transmembrane region" description="Helical" evidence="1">
    <location>
        <begin position="160"/>
        <end position="183"/>
    </location>
</feature>
<dbReference type="PANTHER" id="PTHR44825">
    <property type="match status" value="1"/>
</dbReference>
<evidence type="ECO:0000256" key="1">
    <source>
        <dbReference type="SAM" id="Phobius"/>
    </source>
</evidence>
<keyword evidence="1" id="KW-0472">Membrane</keyword>
<dbReference type="Gene3D" id="1.10.287.110">
    <property type="entry name" value="DnaJ domain"/>
    <property type="match status" value="1"/>
</dbReference>
<keyword evidence="4" id="KW-1185">Reference proteome</keyword>
<comment type="caution">
    <text evidence="3">The sequence shown here is derived from an EMBL/GenBank/DDBJ whole genome shotgun (WGS) entry which is preliminary data.</text>
</comment>
<keyword evidence="1" id="KW-0812">Transmembrane</keyword>
<dbReference type="SMART" id="SM00271">
    <property type="entry name" value="DnaJ"/>
    <property type="match status" value="1"/>
</dbReference>
<organism evidence="3 4">
    <name type="scientific">Araneus ventricosus</name>
    <name type="common">Orbweaver spider</name>
    <name type="synonym">Epeira ventricosa</name>
    <dbReference type="NCBI Taxonomy" id="182803"/>
    <lineage>
        <taxon>Eukaryota</taxon>
        <taxon>Metazoa</taxon>
        <taxon>Ecdysozoa</taxon>
        <taxon>Arthropoda</taxon>
        <taxon>Chelicerata</taxon>
        <taxon>Arachnida</taxon>
        <taxon>Araneae</taxon>
        <taxon>Araneomorphae</taxon>
        <taxon>Entelegynae</taxon>
        <taxon>Araneoidea</taxon>
        <taxon>Araneidae</taxon>
        <taxon>Araneus</taxon>
    </lineage>
</organism>
<gene>
    <name evidence="3" type="primary">Dnajc4</name>
    <name evidence="3" type="ORF">AVEN_61042_1</name>
</gene>
<dbReference type="PROSITE" id="PS50076">
    <property type="entry name" value="DNAJ_2"/>
    <property type="match status" value="1"/>
</dbReference>
<dbReference type="InterPro" id="IPR036869">
    <property type="entry name" value="J_dom_sf"/>
</dbReference>
<evidence type="ECO:0000259" key="2">
    <source>
        <dbReference type="PROSITE" id="PS50076"/>
    </source>
</evidence>
<dbReference type="EMBL" id="BGPR01000443">
    <property type="protein sequence ID" value="GBM20497.1"/>
    <property type="molecule type" value="Genomic_DNA"/>
</dbReference>
<evidence type="ECO:0000313" key="3">
    <source>
        <dbReference type="EMBL" id="GBM20497.1"/>
    </source>
</evidence>
<dbReference type="InterPro" id="IPR001623">
    <property type="entry name" value="DnaJ_domain"/>
</dbReference>
<dbReference type="AlphaFoldDB" id="A0A4Y2DVZ0"/>
<dbReference type="OrthoDB" id="376357at2759"/>
<protein>
    <submittedName>
        <fullName evidence="3">DnaJ subfamily C member 4</fullName>
    </submittedName>
</protein>
<dbReference type="PANTHER" id="PTHR44825:SF1">
    <property type="entry name" value="DNAJ HOMOLOG SUBFAMILY C MEMBER 4"/>
    <property type="match status" value="1"/>
</dbReference>
<keyword evidence="1" id="KW-1133">Transmembrane helix</keyword>
<dbReference type="InterPro" id="IPR052763">
    <property type="entry name" value="DnaJ_C4"/>
</dbReference>
<dbReference type="CDD" id="cd06257">
    <property type="entry name" value="DnaJ"/>
    <property type="match status" value="1"/>
</dbReference>
<dbReference type="PRINTS" id="PR00625">
    <property type="entry name" value="JDOMAIN"/>
</dbReference>